<reference evidence="8 9" key="1">
    <citation type="journal article" date="2018" name="BMC Genomics">
        <title>Genomic evidence for intraspecific hybridization in a clonal and extremely halotolerant yeast.</title>
        <authorList>
            <person name="Gostincar C."/>
            <person name="Stajich J.E."/>
            <person name="Zupancic J."/>
            <person name="Zalar P."/>
            <person name="Gunde-Cimerman N."/>
        </authorList>
    </citation>
    <scope>NUCLEOTIDE SEQUENCE [LARGE SCALE GENOMIC DNA]</scope>
    <source>
        <strain evidence="8 9">EXF-151</strain>
    </source>
</reference>
<accession>A0A3M7DBJ2</accession>
<dbReference type="GO" id="GO:0008270">
    <property type="term" value="F:zinc ion binding"/>
    <property type="evidence" value="ECO:0007669"/>
    <property type="project" value="InterPro"/>
</dbReference>
<keyword evidence="3" id="KW-0238">DNA-binding</keyword>
<keyword evidence="4" id="KW-0804">Transcription</keyword>
<feature type="compositionally biased region" description="Low complexity" evidence="6">
    <location>
        <begin position="107"/>
        <end position="118"/>
    </location>
</feature>
<evidence type="ECO:0000256" key="1">
    <source>
        <dbReference type="ARBA" id="ARBA00004123"/>
    </source>
</evidence>
<dbReference type="AlphaFoldDB" id="A0A3M7DBJ2"/>
<dbReference type="GO" id="GO:0000976">
    <property type="term" value="F:transcription cis-regulatory region binding"/>
    <property type="evidence" value="ECO:0007669"/>
    <property type="project" value="TreeGrafter"/>
</dbReference>
<proteinExistence type="predicted"/>
<dbReference type="InterPro" id="IPR051089">
    <property type="entry name" value="prtT"/>
</dbReference>
<organism evidence="8 9">
    <name type="scientific">Hortaea werneckii</name>
    <name type="common">Black yeast</name>
    <name type="synonym">Cladosporium werneckii</name>
    <dbReference type="NCBI Taxonomy" id="91943"/>
    <lineage>
        <taxon>Eukaryota</taxon>
        <taxon>Fungi</taxon>
        <taxon>Dikarya</taxon>
        <taxon>Ascomycota</taxon>
        <taxon>Pezizomycotina</taxon>
        <taxon>Dothideomycetes</taxon>
        <taxon>Dothideomycetidae</taxon>
        <taxon>Mycosphaerellales</taxon>
        <taxon>Teratosphaeriaceae</taxon>
        <taxon>Hortaea</taxon>
    </lineage>
</organism>
<evidence type="ECO:0000256" key="5">
    <source>
        <dbReference type="ARBA" id="ARBA00023242"/>
    </source>
</evidence>
<evidence type="ECO:0000256" key="2">
    <source>
        <dbReference type="ARBA" id="ARBA00023015"/>
    </source>
</evidence>
<sequence length="642" mass="70766">MDENANVALSVSNAMSSASKQRARACDACHSIKIKCELGSTGGGPPCQRCTRLNKECTITPPKRQKDRVAELEAKVQALTRLLEAQGLSPNDSLLADDIGFADENAAAAQSSTTSSTASKKRRFEGGHETPAAVSIGNTATFQLDGIVPVHTQSRILHRYIHDVYPNFPILPVPADHTYEILRSTKPKVLQAIIYAGATGFVSVEDQEKLAKLLITDEASNIMMSSPRSIELLQALLIGCFWWWAPKNYKHVAVHQLIDAVSDMAKDLGVASDPRIPQKGLPGAAGDTDHENFDAAATWRVWLTGYMLSAAWCNYGRLPQRETWTPHHDETLMMLEYSPHAVPNDKLLAQYIRAESICAKVETEMELSNMDLALDVSANETQRKMQRLQNNILDWQAQIPVPYRSQLALRIWHNTAMLYLHEHVLHTSSNKSSFTAPFVTERLSVTDFPAPLALSEHADALAALTCSAHVLLDVYCNADLNIVLALPGLLFPPRVLYAIYILVKAYIACTALGNTYGSVFDPNDLRLEAYFDRIAKMAARCNAVDDKSAPSILLSSASRMHEFYCNYKASLAFAGWDDYSTTMPVPAVEQTQSFTDFDSASWSDPLLLPNDYPLEGDFGLHDLFTNAGQQSSEGGLPSNSWE</sequence>
<dbReference type="Gene3D" id="4.10.240.10">
    <property type="entry name" value="Zn(2)-C6 fungal-type DNA-binding domain"/>
    <property type="match status" value="1"/>
</dbReference>
<feature type="domain" description="Zn(2)-C6 fungal-type" evidence="7">
    <location>
        <begin position="25"/>
        <end position="59"/>
    </location>
</feature>
<dbReference type="GO" id="GO:0000981">
    <property type="term" value="F:DNA-binding transcription factor activity, RNA polymerase II-specific"/>
    <property type="evidence" value="ECO:0007669"/>
    <property type="project" value="InterPro"/>
</dbReference>
<evidence type="ECO:0000256" key="3">
    <source>
        <dbReference type="ARBA" id="ARBA00023125"/>
    </source>
</evidence>
<dbReference type="CDD" id="cd12148">
    <property type="entry name" value="fungal_TF_MHR"/>
    <property type="match status" value="1"/>
</dbReference>
<dbReference type="SMART" id="SM00066">
    <property type="entry name" value="GAL4"/>
    <property type="match status" value="1"/>
</dbReference>
<keyword evidence="2" id="KW-0805">Transcription regulation</keyword>
<dbReference type="PANTHER" id="PTHR31845:SF39">
    <property type="entry name" value="TRANSCRIPTION FACTOR PBCR-RELATED"/>
    <property type="match status" value="1"/>
</dbReference>
<dbReference type="InterPro" id="IPR036864">
    <property type="entry name" value="Zn2-C6_fun-type_DNA-bd_sf"/>
</dbReference>
<dbReference type="SUPFAM" id="SSF57701">
    <property type="entry name" value="Zn2/Cys6 DNA-binding domain"/>
    <property type="match status" value="1"/>
</dbReference>
<dbReference type="Pfam" id="PF00172">
    <property type="entry name" value="Zn_clus"/>
    <property type="match status" value="1"/>
</dbReference>
<comment type="subcellular location">
    <subcellularLocation>
        <location evidence="1">Nucleus</location>
    </subcellularLocation>
</comment>
<comment type="caution">
    <text evidence="8">The sequence shown here is derived from an EMBL/GenBank/DDBJ whole genome shotgun (WGS) entry which is preliminary data.</text>
</comment>
<evidence type="ECO:0000256" key="6">
    <source>
        <dbReference type="SAM" id="MobiDB-lite"/>
    </source>
</evidence>
<dbReference type="PROSITE" id="PS50048">
    <property type="entry name" value="ZN2_CY6_FUNGAL_2"/>
    <property type="match status" value="1"/>
</dbReference>
<evidence type="ECO:0000313" key="9">
    <source>
        <dbReference type="Proteomes" id="UP000270230"/>
    </source>
</evidence>
<keyword evidence="5" id="KW-0539">Nucleus</keyword>
<dbReference type="InterPro" id="IPR001138">
    <property type="entry name" value="Zn2Cys6_DnaBD"/>
</dbReference>
<evidence type="ECO:0000256" key="4">
    <source>
        <dbReference type="ARBA" id="ARBA00023163"/>
    </source>
</evidence>
<dbReference type="OrthoDB" id="3365636at2759"/>
<dbReference type="PANTHER" id="PTHR31845">
    <property type="entry name" value="FINGER DOMAIN PROTEIN, PUTATIVE-RELATED"/>
    <property type="match status" value="1"/>
</dbReference>
<evidence type="ECO:0000259" key="7">
    <source>
        <dbReference type="PROSITE" id="PS50048"/>
    </source>
</evidence>
<dbReference type="GO" id="GO:0005634">
    <property type="term" value="C:nucleus"/>
    <property type="evidence" value="ECO:0007669"/>
    <property type="project" value="UniProtKB-SubCell"/>
</dbReference>
<gene>
    <name evidence="8" type="ORF">D0865_00902</name>
</gene>
<evidence type="ECO:0000313" key="8">
    <source>
        <dbReference type="EMBL" id="RMY61602.1"/>
    </source>
</evidence>
<dbReference type="Proteomes" id="UP000270230">
    <property type="component" value="Unassembled WGS sequence"/>
</dbReference>
<dbReference type="EMBL" id="QWIN01000031">
    <property type="protein sequence ID" value="RMY61602.1"/>
    <property type="molecule type" value="Genomic_DNA"/>
</dbReference>
<name>A0A3M7DBJ2_HORWE</name>
<dbReference type="CDD" id="cd00067">
    <property type="entry name" value="GAL4"/>
    <property type="match status" value="1"/>
</dbReference>
<feature type="region of interest" description="Disordered" evidence="6">
    <location>
        <begin position="107"/>
        <end position="127"/>
    </location>
</feature>
<dbReference type="PROSITE" id="PS00463">
    <property type="entry name" value="ZN2_CY6_FUNGAL_1"/>
    <property type="match status" value="1"/>
</dbReference>
<protein>
    <recommendedName>
        <fullName evidence="7">Zn(2)-C6 fungal-type domain-containing protein</fullName>
    </recommendedName>
</protein>